<dbReference type="CDD" id="cd06578">
    <property type="entry name" value="HemD"/>
    <property type="match status" value="1"/>
</dbReference>
<dbReference type="InterPro" id="IPR003754">
    <property type="entry name" value="4pyrrol_synth_uPrphyn_synth"/>
</dbReference>
<dbReference type="InterPro" id="IPR039793">
    <property type="entry name" value="UROS/Hem4"/>
</dbReference>
<feature type="domain" description="Tetrapyrrole biosynthesis uroporphyrinogen III synthase" evidence="10">
    <location>
        <begin position="27"/>
        <end position="258"/>
    </location>
</feature>
<comment type="catalytic activity">
    <reaction evidence="8 9">
        <text>hydroxymethylbilane = uroporphyrinogen III + H2O</text>
        <dbReference type="Rhea" id="RHEA:18965"/>
        <dbReference type="ChEBI" id="CHEBI:15377"/>
        <dbReference type="ChEBI" id="CHEBI:57308"/>
        <dbReference type="ChEBI" id="CHEBI:57845"/>
        <dbReference type="EC" id="4.2.1.75"/>
    </reaction>
</comment>
<evidence type="ECO:0000259" key="10">
    <source>
        <dbReference type="Pfam" id="PF02602"/>
    </source>
</evidence>
<dbReference type="PANTHER" id="PTHR38042:SF1">
    <property type="entry name" value="UROPORPHYRINOGEN-III SYNTHASE, CHLOROPLASTIC"/>
    <property type="match status" value="1"/>
</dbReference>
<organism evidence="11 12">
    <name type="scientific">Neptunomonas marina</name>
    <dbReference type="NCBI Taxonomy" id="1815562"/>
    <lineage>
        <taxon>Bacteria</taxon>
        <taxon>Pseudomonadati</taxon>
        <taxon>Pseudomonadota</taxon>
        <taxon>Gammaproteobacteria</taxon>
        <taxon>Oceanospirillales</taxon>
        <taxon>Oceanospirillaceae</taxon>
        <taxon>Neptunomonas</taxon>
    </lineage>
</organism>
<dbReference type="EC" id="4.2.1.75" evidence="3 9"/>
<accession>A0A437Q5H6</accession>
<evidence type="ECO:0000256" key="5">
    <source>
        <dbReference type="ARBA" id="ARBA00023244"/>
    </source>
</evidence>
<evidence type="ECO:0000256" key="8">
    <source>
        <dbReference type="ARBA" id="ARBA00048617"/>
    </source>
</evidence>
<sequence>MLNNGQVLDGQRVLVTRPTHQSANQIALLKAAGADPVHLPALQITPVAPADARYPHIKTQMMNLDLYDVVICVSPNAATITLDWIDTYWPQLPVGIQWFAIGKRTAAVLETGGIDAAVPAKGFDSEAMLVLPELQSLENKRVLILRGQGGRATLAETLSARGAQVEYANLYDRTCPHYDADHIKSTIYNPTPSAILITSGEALSNFVKVAQNQQREFSLNSLLATYLVVPSERVAETARELGFTNIHVAQGPDDQAMVNALQTANNSDCTQ</sequence>
<comment type="similarity">
    <text evidence="2 9">Belongs to the uroporphyrinogen-III synthase family.</text>
</comment>
<name>A0A437Q5H6_9GAMM</name>
<evidence type="ECO:0000256" key="7">
    <source>
        <dbReference type="ARBA" id="ARBA00040167"/>
    </source>
</evidence>
<protein>
    <recommendedName>
        <fullName evidence="7 9">Uroporphyrinogen-III synthase</fullName>
        <ecNumber evidence="3 9">4.2.1.75</ecNumber>
    </recommendedName>
</protein>
<comment type="caution">
    <text evidence="11">The sequence shown here is derived from an EMBL/GenBank/DDBJ whole genome shotgun (WGS) entry which is preliminary data.</text>
</comment>
<dbReference type="RefSeq" id="WP_127695044.1">
    <property type="nucleotide sequence ID" value="NZ_SACQ01000007.1"/>
</dbReference>
<evidence type="ECO:0000313" key="11">
    <source>
        <dbReference type="EMBL" id="RVU29761.1"/>
    </source>
</evidence>
<evidence type="ECO:0000313" key="12">
    <source>
        <dbReference type="Proteomes" id="UP000282818"/>
    </source>
</evidence>
<reference evidence="11 12" key="1">
    <citation type="submission" date="2019-01" db="EMBL/GenBank/DDBJ databases">
        <authorList>
            <person name="Chen W.-M."/>
        </authorList>
    </citation>
    <scope>NUCLEOTIDE SEQUENCE [LARGE SCALE GENOMIC DNA]</scope>
    <source>
        <strain evidence="11 12">HPM-16</strain>
    </source>
</reference>
<dbReference type="AlphaFoldDB" id="A0A437Q5H6"/>
<keyword evidence="4 9" id="KW-0456">Lyase</keyword>
<evidence type="ECO:0000256" key="4">
    <source>
        <dbReference type="ARBA" id="ARBA00023239"/>
    </source>
</evidence>
<dbReference type="Pfam" id="PF02602">
    <property type="entry name" value="HEM4"/>
    <property type="match status" value="1"/>
</dbReference>
<evidence type="ECO:0000256" key="1">
    <source>
        <dbReference type="ARBA" id="ARBA00004772"/>
    </source>
</evidence>
<evidence type="ECO:0000256" key="2">
    <source>
        <dbReference type="ARBA" id="ARBA00008133"/>
    </source>
</evidence>
<dbReference type="GO" id="GO:0006782">
    <property type="term" value="P:protoporphyrinogen IX biosynthetic process"/>
    <property type="evidence" value="ECO:0007669"/>
    <property type="project" value="UniProtKB-UniRule"/>
</dbReference>
<keyword evidence="5 9" id="KW-0627">Porphyrin biosynthesis</keyword>
<dbReference type="Gene3D" id="3.40.50.10090">
    <property type="match status" value="2"/>
</dbReference>
<proteinExistence type="inferred from homology"/>
<dbReference type="GO" id="GO:0004852">
    <property type="term" value="F:uroporphyrinogen-III synthase activity"/>
    <property type="evidence" value="ECO:0007669"/>
    <property type="project" value="UniProtKB-UniRule"/>
</dbReference>
<comment type="function">
    <text evidence="6 9">Catalyzes cyclization of the linear tetrapyrrole, hydroxymethylbilane, to the macrocyclic uroporphyrinogen III.</text>
</comment>
<comment type="pathway">
    <text evidence="1 9">Porphyrin-containing compound metabolism; protoporphyrin-IX biosynthesis; coproporphyrinogen-III from 5-aminolevulinate: step 3/4.</text>
</comment>
<keyword evidence="12" id="KW-1185">Reference proteome</keyword>
<dbReference type="SUPFAM" id="SSF69618">
    <property type="entry name" value="HemD-like"/>
    <property type="match status" value="1"/>
</dbReference>
<evidence type="ECO:0000256" key="6">
    <source>
        <dbReference type="ARBA" id="ARBA00037589"/>
    </source>
</evidence>
<dbReference type="PANTHER" id="PTHR38042">
    <property type="entry name" value="UROPORPHYRINOGEN-III SYNTHASE, CHLOROPLASTIC"/>
    <property type="match status" value="1"/>
</dbReference>
<dbReference type="InterPro" id="IPR036108">
    <property type="entry name" value="4pyrrol_syn_uPrphyn_synt_sf"/>
</dbReference>
<gene>
    <name evidence="11" type="ORF">EOE65_14515</name>
</gene>
<dbReference type="Proteomes" id="UP000282818">
    <property type="component" value="Unassembled WGS sequence"/>
</dbReference>
<dbReference type="GO" id="GO:0006780">
    <property type="term" value="P:uroporphyrinogen III biosynthetic process"/>
    <property type="evidence" value="ECO:0007669"/>
    <property type="project" value="UniProtKB-UniRule"/>
</dbReference>
<evidence type="ECO:0000256" key="9">
    <source>
        <dbReference type="RuleBase" id="RU366031"/>
    </source>
</evidence>
<evidence type="ECO:0000256" key="3">
    <source>
        <dbReference type="ARBA" id="ARBA00013109"/>
    </source>
</evidence>
<dbReference type="UniPathway" id="UPA00251">
    <property type="reaction ID" value="UER00320"/>
</dbReference>
<dbReference type="EMBL" id="SACQ01000007">
    <property type="protein sequence ID" value="RVU29761.1"/>
    <property type="molecule type" value="Genomic_DNA"/>
</dbReference>